<gene>
    <name evidence="3" type="ORF">GCM10009118_08820</name>
</gene>
<accession>A0ABN1MNR1</accession>
<dbReference type="PANTHER" id="PTHR45947:SF15">
    <property type="entry name" value="TEICHURONIC ACID BIOSYNTHESIS GLYCOSYLTRANSFERASE TUAC-RELATED"/>
    <property type="match status" value="1"/>
</dbReference>
<reference evidence="3 4" key="1">
    <citation type="journal article" date="2019" name="Int. J. Syst. Evol. Microbiol.">
        <title>The Global Catalogue of Microorganisms (GCM) 10K type strain sequencing project: providing services to taxonomists for standard genome sequencing and annotation.</title>
        <authorList>
            <consortium name="The Broad Institute Genomics Platform"/>
            <consortium name="The Broad Institute Genome Sequencing Center for Infectious Disease"/>
            <person name="Wu L."/>
            <person name="Ma J."/>
        </authorList>
    </citation>
    <scope>NUCLEOTIDE SEQUENCE [LARGE SCALE GENOMIC DNA]</scope>
    <source>
        <strain evidence="3 4">JCM 16083</strain>
    </source>
</reference>
<evidence type="ECO:0000259" key="2">
    <source>
        <dbReference type="Pfam" id="PF13477"/>
    </source>
</evidence>
<feature type="domain" description="Glycosyl transferase family 1" evidence="1">
    <location>
        <begin position="175"/>
        <end position="340"/>
    </location>
</feature>
<dbReference type="PANTHER" id="PTHR45947">
    <property type="entry name" value="SULFOQUINOVOSYL TRANSFERASE SQD2"/>
    <property type="match status" value="1"/>
</dbReference>
<dbReference type="EMBL" id="BAAAFH010000003">
    <property type="protein sequence ID" value="GAA0874474.1"/>
    <property type="molecule type" value="Genomic_DNA"/>
</dbReference>
<dbReference type="InterPro" id="IPR001296">
    <property type="entry name" value="Glyco_trans_1"/>
</dbReference>
<evidence type="ECO:0000313" key="3">
    <source>
        <dbReference type="EMBL" id="GAA0874474.1"/>
    </source>
</evidence>
<dbReference type="InterPro" id="IPR028098">
    <property type="entry name" value="Glyco_trans_4-like_N"/>
</dbReference>
<keyword evidence="4" id="KW-1185">Reference proteome</keyword>
<evidence type="ECO:0000313" key="4">
    <source>
        <dbReference type="Proteomes" id="UP001501126"/>
    </source>
</evidence>
<dbReference type="Pfam" id="PF00534">
    <property type="entry name" value="Glycos_transf_1"/>
    <property type="match status" value="1"/>
</dbReference>
<dbReference type="Proteomes" id="UP001501126">
    <property type="component" value="Unassembled WGS sequence"/>
</dbReference>
<dbReference type="SUPFAM" id="SSF53756">
    <property type="entry name" value="UDP-Glycosyltransferase/glycogen phosphorylase"/>
    <property type="match status" value="1"/>
</dbReference>
<evidence type="ECO:0000259" key="1">
    <source>
        <dbReference type="Pfam" id="PF00534"/>
    </source>
</evidence>
<organism evidence="3 4">
    <name type="scientific">Wandonia haliotis</name>
    <dbReference type="NCBI Taxonomy" id="574963"/>
    <lineage>
        <taxon>Bacteria</taxon>
        <taxon>Pseudomonadati</taxon>
        <taxon>Bacteroidota</taxon>
        <taxon>Flavobacteriia</taxon>
        <taxon>Flavobacteriales</taxon>
        <taxon>Crocinitomicaceae</taxon>
        <taxon>Wandonia</taxon>
    </lineage>
</organism>
<dbReference type="InterPro" id="IPR050194">
    <property type="entry name" value="Glycosyltransferase_grp1"/>
</dbReference>
<protein>
    <submittedName>
        <fullName evidence="3">Glycosyltransferase</fullName>
    </submittedName>
</protein>
<dbReference type="Gene3D" id="3.40.50.2000">
    <property type="entry name" value="Glycogen Phosphorylase B"/>
    <property type="match status" value="2"/>
</dbReference>
<sequence>MKILLLADANSVHTIKWVNALLEKGVQIIIYSLNDYNRELYPDSSYLTIECLFTNQTKLKRGSGAISKLKYLNAVPQVRKLIRFHQPDILHAHYASSYGLIGALSGFKPYIISVWGSDVFDFPKRNFLLKKVLEFNLKKADYIFSTSKRMAEETQLYTKKKIEITPFGVDLDLFKKQEEPKTSPQITIGTIKSLYPVYGIDVLIEAFYLYTTKHPEKDIILQIGGAGSGEAELKQLVSKRKLNNKVVFRGFIPQKEVPKVLSSFDIYLALSRQESFGVAVVEAMACETPVIVTNVGGLPEIVTHNYSGIVVQSEEPLEACNAIEKLLANKDITNQYVKNALSSVRERYDWKANVDLMVSLYQKVIADQKNMS</sequence>
<dbReference type="RefSeq" id="WP_343785371.1">
    <property type="nucleotide sequence ID" value="NZ_BAAAFH010000003.1"/>
</dbReference>
<dbReference type="Pfam" id="PF13477">
    <property type="entry name" value="Glyco_trans_4_2"/>
    <property type="match status" value="1"/>
</dbReference>
<feature type="domain" description="Glycosyltransferase subfamily 4-like N-terminal" evidence="2">
    <location>
        <begin position="2"/>
        <end position="147"/>
    </location>
</feature>
<comment type="caution">
    <text evidence="3">The sequence shown here is derived from an EMBL/GenBank/DDBJ whole genome shotgun (WGS) entry which is preliminary data.</text>
</comment>
<name>A0ABN1MNR1_9FLAO</name>
<proteinExistence type="predicted"/>